<dbReference type="AlphaFoldDB" id="A0A8T8SK19"/>
<dbReference type="Proteomes" id="UP000077521">
    <property type="component" value="Unassembled WGS sequence"/>
</dbReference>
<accession>A0A8T8SK19</accession>
<gene>
    <name evidence="2" type="ORF">A4X13_0g7428</name>
</gene>
<name>A0A8T8SK19_9BASI</name>
<comment type="caution">
    <text evidence="2">The sequence shown here is derived from an EMBL/GenBank/DDBJ whole genome shotgun (WGS) entry which is preliminary data.</text>
</comment>
<organism evidence="2 3">
    <name type="scientific">Tilletia indica</name>
    <dbReference type="NCBI Taxonomy" id="43049"/>
    <lineage>
        <taxon>Eukaryota</taxon>
        <taxon>Fungi</taxon>
        <taxon>Dikarya</taxon>
        <taxon>Basidiomycota</taxon>
        <taxon>Ustilaginomycotina</taxon>
        <taxon>Exobasidiomycetes</taxon>
        <taxon>Tilletiales</taxon>
        <taxon>Tilletiaceae</taxon>
        <taxon>Tilletia</taxon>
    </lineage>
</organism>
<reference evidence="2" key="1">
    <citation type="submission" date="2016-04" db="EMBL/GenBank/DDBJ databases">
        <authorList>
            <person name="Nguyen H.D."/>
            <person name="Samba Siva P."/>
            <person name="Cullis J."/>
            <person name="Levesque C.A."/>
            <person name="Hambleton S."/>
        </authorList>
    </citation>
    <scope>NUCLEOTIDE SEQUENCE</scope>
    <source>
        <strain evidence="2">DAOMC 236416</strain>
    </source>
</reference>
<keyword evidence="3" id="KW-1185">Reference proteome</keyword>
<evidence type="ECO:0000256" key="1">
    <source>
        <dbReference type="SAM" id="MobiDB-lite"/>
    </source>
</evidence>
<dbReference type="EMBL" id="LWDF02000917">
    <property type="protein sequence ID" value="KAE8241406.1"/>
    <property type="molecule type" value="Genomic_DNA"/>
</dbReference>
<evidence type="ECO:0000313" key="3">
    <source>
        <dbReference type="Proteomes" id="UP000077521"/>
    </source>
</evidence>
<sequence length="302" mass="31322">MNNAIEVTPTPFVVTVATLVPELGRSLGGLHSMLSDTALSSTATAAIVELHSSLFRTAVNEAVGEIKAFILELFEVSTSRKTAQQVLAVSMQQLAAVSAKLCDSPTPPTTTTASTFALGTSSISSVGALLPPSLPSLPVSTSSLSLTVARSPAGAHQTPSSSTSAADSASASAGPSARALSVSAMAPHMSTVRELMHEWKEGGLGQRPLKLRLEETDSTLETGSAGAKKQLSRWRLVVALVEMLSACGDKDENAVVMALDSKLRKDKVGLRSLAELRGERKDVWIAQLDYGAGGITAPSKIG</sequence>
<evidence type="ECO:0000313" key="2">
    <source>
        <dbReference type="EMBL" id="KAE8241406.1"/>
    </source>
</evidence>
<reference evidence="2" key="2">
    <citation type="journal article" date="2019" name="IMA Fungus">
        <title>Genome sequencing and comparison of five Tilletia species to identify candidate genes for the detection of regulated species infecting wheat.</title>
        <authorList>
            <person name="Nguyen H.D.T."/>
            <person name="Sultana T."/>
            <person name="Kesanakurti P."/>
            <person name="Hambleton S."/>
        </authorList>
    </citation>
    <scope>NUCLEOTIDE SEQUENCE</scope>
    <source>
        <strain evidence="2">DAOMC 236416</strain>
    </source>
</reference>
<feature type="region of interest" description="Disordered" evidence="1">
    <location>
        <begin position="150"/>
        <end position="172"/>
    </location>
</feature>
<proteinExistence type="predicted"/>
<protein>
    <submittedName>
        <fullName evidence="2">Uncharacterized protein</fullName>
    </submittedName>
</protein>
<feature type="compositionally biased region" description="Low complexity" evidence="1">
    <location>
        <begin position="160"/>
        <end position="172"/>
    </location>
</feature>